<evidence type="ECO:0000256" key="1">
    <source>
        <dbReference type="SAM" id="MobiDB-lite"/>
    </source>
</evidence>
<feature type="compositionally biased region" description="Low complexity" evidence="1">
    <location>
        <begin position="22"/>
        <end position="31"/>
    </location>
</feature>
<gene>
    <name evidence="2" type="ORF">M231_07600</name>
</gene>
<dbReference type="VEuPathDB" id="FungiDB:TREMEDRAFT_62209"/>
<protein>
    <submittedName>
        <fullName evidence="2">Uncharacterized protein</fullName>
    </submittedName>
</protein>
<dbReference type="Proteomes" id="UP000289152">
    <property type="component" value="Unassembled WGS sequence"/>
</dbReference>
<feature type="region of interest" description="Disordered" evidence="1">
    <location>
        <begin position="1"/>
        <end position="129"/>
    </location>
</feature>
<evidence type="ECO:0000313" key="3">
    <source>
        <dbReference type="Proteomes" id="UP000289152"/>
    </source>
</evidence>
<organism evidence="2 3">
    <name type="scientific">Tremella mesenterica</name>
    <name type="common">Jelly fungus</name>
    <dbReference type="NCBI Taxonomy" id="5217"/>
    <lineage>
        <taxon>Eukaryota</taxon>
        <taxon>Fungi</taxon>
        <taxon>Dikarya</taxon>
        <taxon>Basidiomycota</taxon>
        <taxon>Agaricomycotina</taxon>
        <taxon>Tremellomycetes</taxon>
        <taxon>Tremellales</taxon>
        <taxon>Tremellaceae</taxon>
        <taxon>Tremella</taxon>
    </lineage>
</organism>
<comment type="caution">
    <text evidence="2">The sequence shown here is derived from an EMBL/GenBank/DDBJ whole genome shotgun (WGS) entry which is preliminary data.</text>
</comment>
<dbReference type="EMBL" id="SDIL01000155">
    <property type="protein sequence ID" value="RXK35152.1"/>
    <property type="molecule type" value="Genomic_DNA"/>
</dbReference>
<sequence>MRNFGGIVSSALSFGDRSRQVSSLGLSTLSLEEPSHATAPPWAASPVAIAGPSGGSPPPSTPRRRTPAFRPGESPSSSDQESLGAGDLGSKDRPDFDEDDDDDDDDEPEVERESELEVYLDDDPSPPLPLPKLWARNVPVLSPPPPPPPLLLLLPLPRFFPPPTPIAVAAAAAPAAPVASAASP</sequence>
<dbReference type="InParanoid" id="A0A4Q1B906"/>
<dbReference type="AlphaFoldDB" id="A0A4Q1B906"/>
<evidence type="ECO:0000313" key="2">
    <source>
        <dbReference type="EMBL" id="RXK35152.1"/>
    </source>
</evidence>
<keyword evidence="3" id="KW-1185">Reference proteome</keyword>
<accession>A0A4Q1B906</accession>
<name>A0A4Q1B906_TREME</name>
<proteinExistence type="predicted"/>
<feature type="compositionally biased region" description="Acidic residues" evidence="1">
    <location>
        <begin position="95"/>
        <end position="124"/>
    </location>
</feature>
<reference evidence="2 3" key="1">
    <citation type="submission" date="2016-06" db="EMBL/GenBank/DDBJ databases">
        <title>Evolution of pathogenesis and genome organization in the Tremellales.</title>
        <authorList>
            <person name="Cuomo C."/>
            <person name="Litvintseva A."/>
            <person name="Heitman J."/>
            <person name="Chen Y."/>
            <person name="Sun S."/>
            <person name="Springer D."/>
            <person name="Dromer F."/>
            <person name="Young S."/>
            <person name="Zeng Q."/>
            <person name="Chapman S."/>
            <person name="Gujja S."/>
            <person name="Saif S."/>
            <person name="Birren B."/>
        </authorList>
    </citation>
    <scope>NUCLEOTIDE SEQUENCE [LARGE SCALE GENOMIC DNA]</scope>
    <source>
        <strain evidence="2 3">ATCC 28783</strain>
    </source>
</reference>